<dbReference type="RefSeq" id="WP_013468365.1">
    <property type="nucleotide sequence ID" value="NC_014804.1"/>
</dbReference>
<reference evidence="1 2" key="1">
    <citation type="journal article" date="2011" name="J. Bacteriol.">
        <title>Complete genome sequence of the hyperthermophilic, piezophilic, heterotrophic, and carboxydotrophic archaeon Thermococcus barophilus MP.</title>
        <authorList>
            <person name="Vannier P."/>
            <person name="Marteinsson V.T."/>
            <person name="Fridjonsson O.H."/>
            <person name="Oger P."/>
            <person name="Jebbar M."/>
        </authorList>
    </citation>
    <scope>NUCLEOTIDE SEQUENCE [LARGE SCALE GENOMIC DNA]</scope>
    <source>
        <strain evidence="2">DSM 11836 / MP</strain>
    </source>
</reference>
<evidence type="ECO:0000313" key="2">
    <source>
        <dbReference type="Proteomes" id="UP000007478"/>
    </source>
</evidence>
<proteinExistence type="predicted"/>
<dbReference type="GeneID" id="10042410"/>
<dbReference type="KEGG" id="tba:TERMP_02095"/>
<name>F0LLX0_THEBM</name>
<dbReference type="Proteomes" id="UP000007478">
    <property type="component" value="Chromosome"/>
</dbReference>
<dbReference type="HOGENOM" id="CLU_520356_0_0_2"/>
<accession>F0LLX0</accession>
<dbReference type="PATRIC" id="fig|391623.17.peg.2092"/>
<dbReference type="EMBL" id="CP002372">
    <property type="protein sequence ID" value="ADT85069.1"/>
    <property type="molecule type" value="Genomic_DNA"/>
</dbReference>
<keyword evidence="2" id="KW-1185">Reference proteome</keyword>
<sequence length="523" mass="60559">MRQLLKTLITILVFVLTLALPIFYYTLGITGAFNFRVTSAIYQFLNSSYVNIRDPSVGDGYPFYVPAVIFSNIILSKITTISPKDFQFLPILSLPYLFSLGVLYNKMSKSNDYMYLSFAVYITIWGSLGLAGKAAYSPMFPHSWGSTLYPLIVVLIANISEMGSIRRTLILLILVSANHLYSYTSEGWSLFFIYSVMVSSVLIYRSSKPKSEEKGKIHRLWYTLLFISILFSFNRMLFHHFLKDYQIDISYLYSNSLGFFRRFFIKSPTSPHTYVSDPTSTIIHLMYFLAVVFILVYGITSRVVCLLKNNNINNDMEHNIIVLSFWGVFIGEFLTYGIAGIILYRYIALWGAIFVVIFLKELKDSTSALFIKRVVNMLLIFLLIISTLGVVTTYEYKTINISPSRYEYITRSFMWLYHSTDNTITILGDLITVDKYYLEARARQLPLKIQRRYVDEKTYSALSGLSEYCKESHSNYILLNLRLNVVETPGWKFFKPYTYYLDPIYTNRCFDIIYTDNAVIIGR</sequence>
<dbReference type="eggNOG" id="arCOG06566">
    <property type="taxonomic scope" value="Archaea"/>
</dbReference>
<protein>
    <submittedName>
        <fullName evidence="1">Uncharacterized protein</fullName>
    </submittedName>
</protein>
<organism evidence="1 2">
    <name type="scientific">Thermococcus barophilus (strain DSM 11836 / MP)</name>
    <dbReference type="NCBI Taxonomy" id="391623"/>
    <lineage>
        <taxon>Archaea</taxon>
        <taxon>Methanobacteriati</taxon>
        <taxon>Methanobacteriota</taxon>
        <taxon>Thermococci</taxon>
        <taxon>Thermococcales</taxon>
        <taxon>Thermococcaceae</taxon>
        <taxon>Thermococcus</taxon>
    </lineage>
</organism>
<evidence type="ECO:0000313" key="1">
    <source>
        <dbReference type="EMBL" id="ADT85069.1"/>
    </source>
</evidence>
<gene>
    <name evidence="1" type="ordered locus">TERMP_02095</name>
</gene>
<dbReference type="AlphaFoldDB" id="F0LLX0"/>